<dbReference type="Pfam" id="PF03960">
    <property type="entry name" value="ArsC"/>
    <property type="match status" value="1"/>
</dbReference>
<dbReference type="PROSITE" id="PS51353">
    <property type="entry name" value="ARSC"/>
    <property type="match status" value="1"/>
</dbReference>
<dbReference type="RefSeq" id="WP_166936637.1">
    <property type="nucleotide sequence ID" value="NZ_BAAADD010000007.1"/>
</dbReference>
<name>A0ABN1EVX1_9PROT</name>
<dbReference type="Pfam" id="PF13508">
    <property type="entry name" value="Acetyltransf_7"/>
    <property type="match status" value="1"/>
</dbReference>
<evidence type="ECO:0000256" key="2">
    <source>
        <dbReference type="ARBA" id="ARBA00022849"/>
    </source>
</evidence>
<accession>A0ABN1EVX1</accession>
<dbReference type="InterPro" id="IPR006659">
    <property type="entry name" value="Arsenate_reductase"/>
</dbReference>
<evidence type="ECO:0000313" key="9">
    <source>
        <dbReference type="Proteomes" id="UP001499951"/>
    </source>
</evidence>
<evidence type="ECO:0000313" key="8">
    <source>
        <dbReference type="EMBL" id="GAA0575908.1"/>
    </source>
</evidence>
<dbReference type="InterPro" id="IPR036249">
    <property type="entry name" value="Thioredoxin-like_sf"/>
</dbReference>
<evidence type="ECO:0000256" key="3">
    <source>
        <dbReference type="ARBA" id="ARBA00023002"/>
    </source>
</evidence>
<dbReference type="Gene3D" id="3.40.630.30">
    <property type="match status" value="1"/>
</dbReference>
<dbReference type="Proteomes" id="UP001499951">
    <property type="component" value="Unassembled WGS sequence"/>
</dbReference>
<evidence type="ECO:0000256" key="4">
    <source>
        <dbReference type="ARBA" id="ARBA00038969"/>
    </source>
</evidence>
<comment type="similarity">
    <text evidence="1 6">Belongs to the ArsC family.</text>
</comment>
<comment type="caution">
    <text evidence="8">The sequence shown here is derived from an EMBL/GenBank/DDBJ whole genome shotgun (WGS) entry which is preliminary data.</text>
</comment>
<evidence type="ECO:0000259" key="7">
    <source>
        <dbReference type="PROSITE" id="PS51186"/>
    </source>
</evidence>
<dbReference type="PROSITE" id="PS51186">
    <property type="entry name" value="GNAT"/>
    <property type="match status" value="1"/>
</dbReference>
<dbReference type="SUPFAM" id="SSF55729">
    <property type="entry name" value="Acyl-CoA N-acyltransferases (Nat)"/>
    <property type="match status" value="1"/>
</dbReference>
<dbReference type="InterPro" id="IPR000182">
    <property type="entry name" value="GNAT_dom"/>
</dbReference>
<dbReference type="EC" id="1.20.4.1" evidence="4"/>
<dbReference type="CDD" id="cd03034">
    <property type="entry name" value="ArsC_ArsC"/>
    <property type="match status" value="1"/>
</dbReference>
<keyword evidence="2" id="KW-0059">Arsenical resistance</keyword>
<dbReference type="PANTHER" id="PTHR30041:SF5">
    <property type="entry name" value="ARSENATE REDUCTASE-RELATED"/>
    <property type="match status" value="1"/>
</dbReference>
<feature type="domain" description="N-acetyltransferase" evidence="7">
    <location>
        <begin position="113"/>
        <end position="272"/>
    </location>
</feature>
<dbReference type="InterPro" id="IPR006660">
    <property type="entry name" value="Arsenate_reductase-like"/>
</dbReference>
<keyword evidence="9" id="KW-1185">Reference proteome</keyword>
<sequence>MAVTIYHNPDCGTSRNTLKLVRHFGIDPQVIEYVKTPPSRDVLAAILAKAGLTPRDVVRKKGTPYADLGLASAGDDALLDAMIAHPILINRPLVVTDEAAALCRPSDIVLDLLPVMTGTDAFKEEGVSFLRDVPIPPSHPGLIAALKDEALPTDDLGEPNRTFYVYRSLAGAVLGYGGYELYGADVFLRSVVVTPDGRGKRIGRNLVPLLLYRAYRQGARTAWLLTNTAADFFEKIKFQRRPRSEAPQAILATRQAQSLCPSSAVLLSKTISF</sequence>
<evidence type="ECO:0000256" key="6">
    <source>
        <dbReference type="PROSITE-ProRule" id="PRU01282"/>
    </source>
</evidence>
<protein>
    <recommendedName>
        <fullName evidence="5">Arsenate reductase</fullName>
        <ecNumber evidence="4">1.20.4.1</ecNumber>
    </recommendedName>
</protein>
<dbReference type="NCBIfam" id="TIGR00014">
    <property type="entry name" value="arsC"/>
    <property type="match status" value="1"/>
</dbReference>
<reference evidence="8 9" key="1">
    <citation type="journal article" date="2019" name="Int. J. Syst. Evol. Microbiol.">
        <title>The Global Catalogue of Microorganisms (GCM) 10K type strain sequencing project: providing services to taxonomists for standard genome sequencing and annotation.</title>
        <authorList>
            <consortium name="The Broad Institute Genomics Platform"/>
            <consortium name="The Broad Institute Genome Sequencing Center for Infectious Disease"/>
            <person name="Wu L."/>
            <person name="Ma J."/>
        </authorList>
    </citation>
    <scope>NUCLEOTIDE SEQUENCE [LARGE SCALE GENOMIC DNA]</scope>
    <source>
        <strain evidence="8 9">JCM 15089</strain>
    </source>
</reference>
<organism evidence="8 9">
    <name type="scientific">Rhizomicrobium electricum</name>
    <dbReference type="NCBI Taxonomy" id="480070"/>
    <lineage>
        <taxon>Bacteria</taxon>
        <taxon>Pseudomonadati</taxon>
        <taxon>Pseudomonadota</taxon>
        <taxon>Alphaproteobacteria</taxon>
        <taxon>Micropepsales</taxon>
        <taxon>Micropepsaceae</taxon>
        <taxon>Rhizomicrobium</taxon>
    </lineage>
</organism>
<dbReference type="SUPFAM" id="SSF52833">
    <property type="entry name" value="Thioredoxin-like"/>
    <property type="match status" value="1"/>
</dbReference>
<dbReference type="PANTHER" id="PTHR30041">
    <property type="entry name" value="ARSENATE REDUCTASE"/>
    <property type="match status" value="1"/>
</dbReference>
<dbReference type="Gene3D" id="3.40.30.10">
    <property type="entry name" value="Glutaredoxin"/>
    <property type="match status" value="1"/>
</dbReference>
<dbReference type="NCBIfam" id="NF040501">
    <property type="entry name" value="resist_ArsN2"/>
    <property type="match status" value="1"/>
</dbReference>
<gene>
    <name evidence="8" type="ORF">GCM10008942_25910</name>
</gene>
<proteinExistence type="inferred from homology"/>
<evidence type="ECO:0000256" key="5">
    <source>
        <dbReference type="ARBA" id="ARBA00039879"/>
    </source>
</evidence>
<evidence type="ECO:0000256" key="1">
    <source>
        <dbReference type="ARBA" id="ARBA00007198"/>
    </source>
</evidence>
<keyword evidence="3" id="KW-0560">Oxidoreductase</keyword>
<dbReference type="CDD" id="cd04301">
    <property type="entry name" value="NAT_SF"/>
    <property type="match status" value="1"/>
</dbReference>
<dbReference type="InterPro" id="IPR016181">
    <property type="entry name" value="Acyl_CoA_acyltransferase"/>
</dbReference>
<dbReference type="EMBL" id="BAAADD010000007">
    <property type="protein sequence ID" value="GAA0575908.1"/>
    <property type="molecule type" value="Genomic_DNA"/>
</dbReference>